<sequence>MVALTFDRRAPTPAAAGYAGAFVTVLIWATWILATRHTAATTLGTIDLGLIRYGIPALVLAPVWLKTGLLPKKLPMTLLALMVAGSGAPFFQVAAFAIHATPASSVGILLGGSMPLATAIIGVAMLRERPDRMRLIGFTAIIVGVAILLARSLAASNASTWMGYVLLPAAATLWAVYTHAFRRSGLSAVEGSALIAAWSFFIHVVLALIFGSTLPGVPVHEIGLQVMSQGILSGLAATLAYGFAVRSLGGTQAAAFTALTPVLAMIGGAVLLGETIGPFEITAAAVTASGVALSTGILSARRN</sequence>
<feature type="transmembrane region" description="Helical" evidence="6">
    <location>
        <begin position="253"/>
        <end position="273"/>
    </location>
</feature>
<name>A0ABY8D2D9_9HYPH</name>
<feature type="transmembrane region" description="Helical" evidence="6">
    <location>
        <begin position="161"/>
        <end position="181"/>
    </location>
</feature>
<dbReference type="PANTHER" id="PTHR32322:SF2">
    <property type="entry name" value="EAMA DOMAIN-CONTAINING PROTEIN"/>
    <property type="match status" value="1"/>
</dbReference>
<dbReference type="EMBL" id="CP120371">
    <property type="protein sequence ID" value="WEX85049.1"/>
    <property type="molecule type" value="Genomic_DNA"/>
</dbReference>
<gene>
    <name evidence="8" type="ORF">PYH38_003984</name>
</gene>
<feature type="domain" description="EamA" evidence="7">
    <location>
        <begin position="17"/>
        <end position="149"/>
    </location>
</feature>
<evidence type="ECO:0000256" key="2">
    <source>
        <dbReference type="ARBA" id="ARBA00007362"/>
    </source>
</evidence>
<evidence type="ECO:0000256" key="6">
    <source>
        <dbReference type="SAM" id="Phobius"/>
    </source>
</evidence>
<protein>
    <submittedName>
        <fullName evidence="8">DMT family transporter</fullName>
    </submittedName>
</protein>
<accession>A0ABY8D2D9</accession>
<evidence type="ECO:0000313" key="8">
    <source>
        <dbReference type="EMBL" id="WEX85049.1"/>
    </source>
</evidence>
<evidence type="ECO:0000259" key="7">
    <source>
        <dbReference type="Pfam" id="PF00892"/>
    </source>
</evidence>
<proteinExistence type="inferred from homology"/>
<feature type="transmembrane region" description="Helical" evidence="6">
    <location>
        <begin position="222"/>
        <end position="241"/>
    </location>
</feature>
<feature type="domain" description="EamA" evidence="7">
    <location>
        <begin position="162"/>
        <end position="294"/>
    </location>
</feature>
<feature type="transmembrane region" description="Helical" evidence="6">
    <location>
        <begin position="279"/>
        <end position="300"/>
    </location>
</feature>
<keyword evidence="3 6" id="KW-0812">Transmembrane</keyword>
<evidence type="ECO:0000256" key="4">
    <source>
        <dbReference type="ARBA" id="ARBA00022989"/>
    </source>
</evidence>
<dbReference type="Pfam" id="PF00892">
    <property type="entry name" value="EamA"/>
    <property type="match status" value="2"/>
</dbReference>
<keyword evidence="4 6" id="KW-1133">Transmembrane helix</keyword>
<dbReference type="InterPro" id="IPR050638">
    <property type="entry name" value="AA-Vitamin_Transporters"/>
</dbReference>
<organism evidence="8 9">
    <name type="scientific">Sinorhizobium numidicum</name>
    <dbReference type="NCBI Taxonomy" id="680248"/>
    <lineage>
        <taxon>Bacteria</taxon>
        <taxon>Pseudomonadati</taxon>
        <taxon>Pseudomonadota</taxon>
        <taxon>Alphaproteobacteria</taxon>
        <taxon>Hyphomicrobiales</taxon>
        <taxon>Rhizobiaceae</taxon>
        <taxon>Sinorhizobium/Ensifer group</taxon>
        <taxon>Sinorhizobium</taxon>
    </lineage>
</organism>
<feature type="transmembrane region" description="Helical" evidence="6">
    <location>
        <begin position="46"/>
        <end position="65"/>
    </location>
</feature>
<feature type="transmembrane region" description="Helical" evidence="6">
    <location>
        <begin position="77"/>
        <end position="100"/>
    </location>
</feature>
<feature type="transmembrane region" description="Helical" evidence="6">
    <location>
        <begin position="135"/>
        <end position="155"/>
    </location>
</feature>
<dbReference type="Gene3D" id="1.10.3730.20">
    <property type="match status" value="1"/>
</dbReference>
<dbReference type="Proteomes" id="UP001235547">
    <property type="component" value="Chromosome 1"/>
</dbReference>
<reference evidence="8 9" key="1">
    <citation type="submission" date="2023-03" db="EMBL/GenBank/DDBJ databases">
        <authorList>
            <person name="Kaur S."/>
            <person name="Espinosa-Saiz D."/>
            <person name="Velazquez E."/>
            <person name="Menendez E."/>
            <person name="diCenzo G.C."/>
        </authorList>
    </citation>
    <scope>NUCLEOTIDE SEQUENCE [LARGE SCALE GENOMIC DNA]</scope>
    <source>
        <strain evidence="8 9">LMG 27395</strain>
    </source>
</reference>
<evidence type="ECO:0000256" key="5">
    <source>
        <dbReference type="ARBA" id="ARBA00023136"/>
    </source>
</evidence>
<keyword evidence="5 6" id="KW-0472">Membrane</keyword>
<feature type="transmembrane region" description="Helical" evidence="6">
    <location>
        <begin position="193"/>
        <end position="210"/>
    </location>
</feature>
<evidence type="ECO:0000256" key="1">
    <source>
        <dbReference type="ARBA" id="ARBA00004141"/>
    </source>
</evidence>
<comment type="similarity">
    <text evidence="2">Belongs to the EamA transporter family.</text>
</comment>
<dbReference type="RefSeq" id="WP_280735965.1">
    <property type="nucleotide sequence ID" value="NZ_CP120368.1"/>
</dbReference>
<feature type="transmembrane region" description="Helical" evidence="6">
    <location>
        <begin position="106"/>
        <end position="126"/>
    </location>
</feature>
<dbReference type="InterPro" id="IPR037185">
    <property type="entry name" value="EmrE-like"/>
</dbReference>
<evidence type="ECO:0000313" key="9">
    <source>
        <dbReference type="Proteomes" id="UP001235547"/>
    </source>
</evidence>
<dbReference type="InterPro" id="IPR000620">
    <property type="entry name" value="EamA_dom"/>
</dbReference>
<evidence type="ECO:0000256" key="3">
    <source>
        <dbReference type="ARBA" id="ARBA00022692"/>
    </source>
</evidence>
<keyword evidence="9" id="KW-1185">Reference proteome</keyword>
<dbReference type="SUPFAM" id="SSF103481">
    <property type="entry name" value="Multidrug resistance efflux transporter EmrE"/>
    <property type="match status" value="2"/>
</dbReference>
<feature type="transmembrane region" description="Helical" evidence="6">
    <location>
        <begin position="12"/>
        <end position="34"/>
    </location>
</feature>
<dbReference type="PANTHER" id="PTHR32322">
    <property type="entry name" value="INNER MEMBRANE TRANSPORTER"/>
    <property type="match status" value="1"/>
</dbReference>
<comment type="subcellular location">
    <subcellularLocation>
        <location evidence="1">Membrane</location>
        <topology evidence="1">Multi-pass membrane protein</topology>
    </subcellularLocation>
</comment>